<dbReference type="Gene3D" id="2.30.30.40">
    <property type="entry name" value="SH3 Domains"/>
    <property type="match status" value="1"/>
</dbReference>
<dbReference type="RefSeq" id="XP_019017112.1">
    <property type="nucleotide sequence ID" value="XM_019164489.1"/>
</dbReference>
<dbReference type="Pfam" id="PF00018">
    <property type="entry name" value="SH3_1"/>
    <property type="match status" value="1"/>
</dbReference>
<feature type="domain" description="SH3" evidence="9">
    <location>
        <begin position="604"/>
        <end position="663"/>
    </location>
</feature>
<dbReference type="InterPro" id="IPR027267">
    <property type="entry name" value="AH/BAR_dom_sf"/>
</dbReference>
<evidence type="ECO:0000259" key="10">
    <source>
        <dbReference type="PROSITE" id="PS51741"/>
    </source>
</evidence>
<evidence type="ECO:0000313" key="12">
    <source>
        <dbReference type="Proteomes" id="UP000094455"/>
    </source>
</evidence>
<evidence type="ECO:0000256" key="8">
    <source>
        <dbReference type="SAM" id="MobiDB-lite"/>
    </source>
</evidence>
<proteinExistence type="predicted"/>
<comment type="subcellular location">
    <subcellularLocation>
        <location evidence="1">Cytoplasm</location>
        <location evidence="1">Cytoskeleton</location>
    </subcellularLocation>
</comment>
<feature type="region of interest" description="Disordered" evidence="8">
    <location>
        <begin position="455"/>
        <end position="488"/>
    </location>
</feature>
<dbReference type="AlphaFoldDB" id="A0A1E3NIN9"/>
<dbReference type="SMART" id="SM00326">
    <property type="entry name" value="SH3"/>
    <property type="match status" value="1"/>
</dbReference>
<dbReference type="STRING" id="763406.A0A1E3NIN9"/>
<dbReference type="InterPro" id="IPR031160">
    <property type="entry name" value="F_BAR_dom"/>
</dbReference>
<keyword evidence="5" id="KW-0206">Cytoskeleton</keyword>
<reference evidence="11 12" key="1">
    <citation type="journal article" date="2016" name="Proc. Natl. Acad. Sci. U.S.A.">
        <title>Comparative genomics of biotechnologically important yeasts.</title>
        <authorList>
            <person name="Riley R."/>
            <person name="Haridas S."/>
            <person name="Wolfe K.H."/>
            <person name="Lopes M.R."/>
            <person name="Hittinger C.T."/>
            <person name="Goeker M."/>
            <person name="Salamov A.A."/>
            <person name="Wisecaver J.H."/>
            <person name="Long T.M."/>
            <person name="Calvey C.H."/>
            <person name="Aerts A.L."/>
            <person name="Barry K.W."/>
            <person name="Choi C."/>
            <person name="Clum A."/>
            <person name="Coughlan A.Y."/>
            <person name="Deshpande S."/>
            <person name="Douglass A.P."/>
            <person name="Hanson S.J."/>
            <person name="Klenk H.-P."/>
            <person name="LaButti K.M."/>
            <person name="Lapidus A."/>
            <person name="Lindquist E.A."/>
            <person name="Lipzen A.M."/>
            <person name="Meier-Kolthoff J.P."/>
            <person name="Ohm R.A."/>
            <person name="Otillar R.P."/>
            <person name="Pangilinan J.L."/>
            <person name="Peng Y."/>
            <person name="Rokas A."/>
            <person name="Rosa C.A."/>
            <person name="Scheuner C."/>
            <person name="Sibirny A.A."/>
            <person name="Slot J.C."/>
            <person name="Stielow J.B."/>
            <person name="Sun H."/>
            <person name="Kurtzman C.P."/>
            <person name="Blackwell M."/>
            <person name="Grigoriev I.V."/>
            <person name="Jeffries T.W."/>
        </authorList>
    </citation>
    <scope>NUCLEOTIDE SEQUENCE [LARGE SCALE GENOMIC DNA]</scope>
    <source>
        <strain evidence="11 12">NRRL Y-2026</strain>
    </source>
</reference>
<dbReference type="GeneID" id="30181176"/>
<dbReference type="GO" id="GO:0120104">
    <property type="term" value="C:mitotic actomyosin contractile ring, proximal layer"/>
    <property type="evidence" value="ECO:0007669"/>
    <property type="project" value="TreeGrafter"/>
</dbReference>
<keyword evidence="7" id="KW-0175">Coiled coil</keyword>
<evidence type="ECO:0000313" key="11">
    <source>
        <dbReference type="EMBL" id="ODQ45999.1"/>
    </source>
</evidence>
<dbReference type="Gene3D" id="1.20.1270.60">
    <property type="entry name" value="Arfaptin homology (AH) domain/BAR domain"/>
    <property type="match status" value="1"/>
</dbReference>
<dbReference type="OrthoDB" id="27823at2759"/>
<feature type="region of interest" description="Disordered" evidence="8">
    <location>
        <begin position="317"/>
        <end position="337"/>
    </location>
</feature>
<dbReference type="InterPro" id="IPR001060">
    <property type="entry name" value="FCH_dom"/>
</dbReference>
<dbReference type="Pfam" id="PF00611">
    <property type="entry name" value="FCH"/>
    <property type="match status" value="1"/>
</dbReference>
<dbReference type="PROSITE" id="PS51741">
    <property type="entry name" value="F_BAR"/>
    <property type="match status" value="1"/>
</dbReference>
<dbReference type="GO" id="GO:0009898">
    <property type="term" value="C:cytoplasmic side of plasma membrane"/>
    <property type="evidence" value="ECO:0007669"/>
    <property type="project" value="TreeGrafter"/>
</dbReference>
<keyword evidence="3" id="KW-0963">Cytoplasm</keyword>
<dbReference type="SMART" id="SM00055">
    <property type="entry name" value="FCH"/>
    <property type="match status" value="1"/>
</dbReference>
<evidence type="ECO:0000256" key="6">
    <source>
        <dbReference type="PROSITE-ProRule" id="PRU00192"/>
    </source>
</evidence>
<feature type="compositionally biased region" description="Polar residues" evidence="8">
    <location>
        <begin position="378"/>
        <end position="401"/>
    </location>
</feature>
<evidence type="ECO:0000256" key="4">
    <source>
        <dbReference type="ARBA" id="ARBA00022553"/>
    </source>
</evidence>
<gene>
    <name evidence="11" type="ORF">PICMEDRAFT_73477</name>
</gene>
<dbReference type="PANTHER" id="PTHR23065">
    <property type="entry name" value="PROLINE-SERINE-THREONINE PHOSPHATASE INTERACTING PROTEIN 1"/>
    <property type="match status" value="1"/>
</dbReference>
<evidence type="ECO:0000256" key="1">
    <source>
        <dbReference type="ARBA" id="ARBA00004245"/>
    </source>
</evidence>
<evidence type="ECO:0008006" key="13">
    <source>
        <dbReference type="Google" id="ProtNLM"/>
    </source>
</evidence>
<dbReference type="SUPFAM" id="SSF103657">
    <property type="entry name" value="BAR/IMD domain-like"/>
    <property type="match status" value="1"/>
</dbReference>
<dbReference type="Proteomes" id="UP000094455">
    <property type="component" value="Unassembled WGS sequence"/>
</dbReference>
<evidence type="ECO:0000259" key="9">
    <source>
        <dbReference type="PROSITE" id="PS50002"/>
    </source>
</evidence>
<feature type="domain" description="F-BAR" evidence="10">
    <location>
        <begin position="8"/>
        <end position="264"/>
    </location>
</feature>
<evidence type="ECO:0000256" key="7">
    <source>
        <dbReference type="PROSITE-ProRule" id="PRU01077"/>
    </source>
</evidence>
<dbReference type="InterPro" id="IPR001452">
    <property type="entry name" value="SH3_domain"/>
</dbReference>
<organism evidence="11 12">
    <name type="scientific">Pichia membranifaciens NRRL Y-2026</name>
    <dbReference type="NCBI Taxonomy" id="763406"/>
    <lineage>
        <taxon>Eukaryota</taxon>
        <taxon>Fungi</taxon>
        <taxon>Dikarya</taxon>
        <taxon>Ascomycota</taxon>
        <taxon>Saccharomycotina</taxon>
        <taxon>Pichiomycetes</taxon>
        <taxon>Pichiales</taxon>
        <taxon>Pichiaceae</taxon>
        <taxon>Pichia</taxon>
    </lineage>
</organism>
<evidence type="ECO:0000256" key="3">
    <source>
        <dbReference type="ARBA" id="ARBA00022490"/>
    </source>
</evidence>
<accession>A0A1E3NIN9</accession>
<dbReference type="PROSITE" id="PS50002">
    <property type="entry name" value="SH3"/>
    <property type="match status" value="1"/>
</dbReference>
<feature type="region of interest" description="Disordered" evidence="8">
    <location>
        <begin position="361"/>
        <end position="401"/>
    </location>
</feature>
<keyword evidence="2 6" id="KW-0728">SH3 domain</keyword>
<keyword evidence="12" id="KW-1185">Reference proteome</keyword>
<dbReference type="InterPro" id="IPR036028">
    <property type="entry name" value="SH3-like_dom_sf"/>
</dbReference>
<feature type="compositionally biased region" description="Basic and acidic residues" evidence="8">
    <location>
        <begin position="455"/>
        <end position="473"/>
    </location>
</feature>
<dbReference type="GO" id="GO:0030036">
    <property type="term" value="P:actin cytoskeleton organization"/>
    <property type="evidence" value="ECO:0007669"/>
    <property type="project" value="UniProtKB-ARBA"/>
</dbReference>
<sequence length="663" mass="76969">MATAIPAEQLYARSFWSVDSSPQEVLMLQNEKATKTLNSLSSFYKEFMHLENDYSRRFNTLLNRLELPKHENAGTLKTSINVFQDQCLRVSESHSLQARRIQDALQQPLLELVSDRKAREKVVETKIRQSWNELTELRNKCGSKSDKYEDLWSSMSSLKRTRMTLDNIEAEKLEQKLSAMKTKMLIIREENWELVNKYNEKLDAWLTLWWDTCNEWQAAEEKRIRFLKSNLWEFANILSLFCVEEDQFAENIRVSLQDCSARKDINYFVDENSTGHELLAPLKFVDFAKNETRPVHEQISKKFDILEIPSIREKVTEEKEIRQKRRNPPPKSTEQGETAFSFIGKSKETFNKLQEEAQKEVSQMKINKPDPNDAKSISEPSTYQTMSDYSNPTTRTSISSHSFTDSLNDQILHYKKINSDSNKDKDDNYELGGLKDDNNPIRNALINLRNEDKMRESMSPLKEDATKKEKYLRESMSPAKQNSTKKDKHNSFANIMKNAFNESPGMDMASKNSKKFEFRQLLPNTATGQRHLDTETSTNDNNQTDAMRIISHNSLMIKNQKNSLLRPSQRQISSSMRKSKSQMNLKNRHISLSELPSHSSEGYPVISYTKAQYNYTAAIEEELSFKKRDILLVLHKQSDGWWFAENLNSSDSGLVPSNYLVEI</sequence>
<dbReference type="PRINTS" id="PR00452">
    <property type="entry name" value="SH3DOMAIN"/>
</dbReference>
<dbReference type="EMBL" id="KV454004">
    <property type="protein sequence ID" value="ODQ45999.1"/>
    <property type="molecule type" value="Genomic_DNA"/>
</dbReference>
<dbReference type="CDD" id="cd00174">
    <property type="entry name" value="SH3"/>
    <property type="match status" value="1"/>
</dbReference>
<evidence type="ECO:0000256" key="5">
    <source>
        <dbReference type="ARBA" id="ARBA00023212"/>
    </source>
</evidence>
<name>A0A1E3NIN9_9ASCO</name>
<keyword evidence="4" id="KW-0597">Phosphoprotein</keyword>
<dbReference type="SUPFAM" id="SSF50044">
    <property type="entry name" value="SH3-domain"/>
    <property type="match status" value="1"/>
</dbReference>
<evidence type="ECO:0000256" key="2">
    <source>
        <dbReference type="ARBA" id="ARBA00022443"/>
    </source>
</evidence>
<protein>
    <recommendedName>
        <fullName evidence="13">SH3 domain-containing protein</fullName>
    </recommendedName>
</protein>
<dbReference type="PANTHER" id="PTHR23065:SF7">
    <property type="entry name" value="NOSTRIN, ISOFORM H"/>
    <property type="match status" value="1"/>
</dbReference>
<dbReference type="GO" id="GO:0005543">
    <property type="term" value="F:phospholipid binding"/>
    <property type="evidence" value="ECO:0007669"/>
    <property type="project" value="TreeGrafter"/>
</dbReference>